<evidence type="ECO:0000313" key="2">
    <source>
        <dbReference type="EMBL" id="KAL3417608.1"/>
    </source>
</evidence>
<evidence type="ECO:0000256" key="1">
    <source>
        <dbReference type="SAM" id="MobiDB-lite"/>
    </source>
</evidence>
<keyword evidence="3" id="KW-1185">Reference proteome</keyword>
<accession>A0ABR4P2S9</accession>
<dbReference type="Proteomes" id="UP001629113">
    <property type="component" value="Unassembled WGS sequence"/>
</dbReference>
<proteinExistence type="predicted"/>
<comment type="caution">
    <text evidence="2">The sequence shown here is derived from an EMBL/GenBank/DDBJ whole genome shotgun (WGS) entry which is preliminary data.</text>
</comment>
<protein>
    <submittedName>
        <fullName evidence="2">Uncharacterized protein</fullName>
    </submittedName>
</protein>
<feature type="compositionally biased region" description="Basic residues" evidence="1">
    <location>
        <begin position="15"/>
        <end position="28"/>
    </location>
</feature>
<evidence type="ECO:0000313" key="3">
    <source>
        <dbReference type="Proteomes" id="UP001629113"/>
    </source>
</evidence>
<feature type="compositionally biased region" description="Low complexity" evidence="1">
    <location>
        <begin position="29"/>
        <end position="43"/>
    </location>
</feature>
<feature type="compositionally biased region" description="Basic and acidic residues" evidence="1">
    <location>
        <begin position="78"/>
        <end position="94"/>
    </location>
</feature>
<dbReference type="EMBL" id="JBFCZG010000010">
    <property type="protein sequence ID" value="KAL3417608.1"/>
    <property type="molecule type" value="Genomic_DNA"/>
</dbReference>
<organism evidence="2 3">
    <name type="scientific">Phlyctema vagabunda</name>
    <dbReference type="NCBI Taxonomy" id="108571"/>
    <lineage>
        <taxon>Eukaryota</taxon>
        <taxon>Fungi</taxon>
        <taxon>Dikarya</taxon>
        <taxon>Ascomycota</taxon>
        <taxon>Pezizomycotina</taxon>
        <taxon>Leotiomycetes</taxon>
        <taxon>Helotiales</taxon>
        <taxon>Dermateaceae</taxon>
        <taxon>Phlyctema</taxon>
    </lineage>
</organism>
<name>A0ABR4P2S9_9HELO</name>
<gene>
    <name evidence="2" type="ORF">PVAG01_10618</name>
</gene>
<feature type="region of interest" description="Disordered" evidence="1">
    <location>
        <begin position="10"/>
        <end position="131"/>
    </location>
</feature>
<sequence>MVFLLGASAAAGGMRKLHTKHQQKRKSSRSSSSSAITSLVASSTRTFIISPAEPERPCSAPAPPYREETEHQQPPVYESRDGHDEPDSTEHDLMPEPLFSRIGEEGDDGPPPPIPPKSRARMARARSDGSA</sequence>
<reference evidence="2 3" key="1">
    <citation type="submission" date="2024-06" db="EMBL/GenBank/DDBJ databases">
        <title>Complete genome of Phlyctema vagabunda strain 19-DSS-EL-015.</title>
        <authorList>
            <person name="Fiorenzani C."/>
        </authorList>
    </citation>
    <scope>NUCLEOTIDE SEQUENCE [LARGE SCALE GENOMIC DNA]</scope>
    <source>
        <strain evidence="2 3">19-DSS-EL-015</strain>
    </source>
</reference>